<evidence type="ECO:0000313" key="2">
    <source>
        <dbReference type="EMBL" id="VDI49308.1"/>
    </source>
</evidence>
<dbReference type="OrthoDB" id="5952931at2759"/>
<evidence type="ECO:0000259" key="1">
    <source>
        <dbReference type="PROSITE" id="PS50164"/>
    </source>
</evidence>
<feature type="domain" description="GIY-YIG" evidence="1">
    <location>
        <begin position="75"/>
        <end position="161"/>
    </location>
</feature>
<accession>A0A8B6FFG6</accession>
<dbReference type="InterPro" id="IPR035901">
    <property type="entry name" value="GIY-YIG_endonuc_sf"/>
</dbReference>
<sequence length="172" mass="19947">MKFTKKAHTGGYDRQAIGRFLKGKDLRKFSLSWTNCCSHCKQENDKCIKKKKVLKHLLSEKLNASLLKKTKTVPNTYGLYSITSNDAGEVLYIGFSKRSVRKRLLAHTGGYDRQAIGRFLKGKDLRKFSLSWVKEQKAECLEQKFIEYVTHDQGFRPMFNMKRGRSCGRKEE</sequence>
<comment type="caution">
    <text evidence="2">The sequence shown here is derived from an EMBL/GenBank/DDBJ whole genome shotgun (WGS) entry which is preliminary data.</text>
</comment>
<evidence type="ECO:0000313" key="3">
    <source>
        <dbReference type="Proteomes" id="UP000596742"/>
    </source>
</evidence>
<organism evidence="2 3">
    <name type="scientific">Mytilus galloprovincialis</name>
    <name type="common">Mediterranean mussel</name>
    <dbReference type="NCBI Taxonomy" id="29158"/>
    <lineage>
        <taxon>Eukaryota</taxon>
        <taxon>Metazoa</taxon>
        <taxon>Spiralia</taxon>
        <taxon>Lophotrochozoa</taxon>
        <taxon>Mollusca</taxon>
        <taxon>Bivalvia</taxon>
        <taxon>Autobranchia</taxon>
        <taxon>Pteriomorphia</taxon>
        <taxon>Mytilida</taxon>
        <taxon>Mytiloidea</taxon>
        <taxon>Mytilidae</taxon>
        <taxon>Mytilinae</taxon>
        <taxon>Mytilus</taxon>
    </lineage>
</organism>
<reference evidence="2" key="1">
    <citation type="submission" date="2018-11" db="EMBL/GenBank/DDBJ databases">
        <authorList>
            <person name="Alioto T."/>
            <person name="Alioto T."/>
        </authorList>
    </citation>
    <scope>NUCLEOTIDE SEQUENCE</scope>
</reference>
<protein>
    <recommendedName>
        <fullName evidence="1">GIY-YIG domain-containing protein</fullName>
    </recommendedName>
</protein>
<dbReference type="InterPro" id="IPR000305">
    <property type="entry name" value="GIY-YIG_endonuc"/>
</dbReference>
<dbReference type="Gene3D" id="3.40.1440.10">
    <property type="entry name" value="GIY-YIG endonuclease"/>
    <property type="match status" value="1"/>
</dbReference>
<gene>
    <name evidence="2" type="ORF">MGAL_10B070987</name>
</gene>
<name>A0A8B6FFG6_MYTGA</name>
<keyword evidence="3" id="KW-1185">Reference proteome</keyword>
<dbReference type="PROSITE" id="PS50164">
    <property type="entry name" value="GIY_YIG"/>
    <property type="match status" value="1"/>
</dbReference>
<dbReference type="EMBL" id="UYJE01006823">
    <property type="protein sequence ID" value="VDI49308.1"/>
    <property type="molecule type" value="Genomic_DNA"/>
</dbReference>
<proteinExistence type="predicted"/>
<dbReference type="AlphaFoldDB" id="A0A8B6FFG6"/>
<dbReference type="Proteomes" id="UP000596742">
    <property type="component" value="Unassembled WGS sequence"/>
</dbReference>